<dbReference type="RefSeq" id="WP_289504517.1">
    <property type="nucleotide sequence ID" value="NZ_CP116805.1"/>
</dbReference>
<evidence type="ECO:0000313" key="1">
    <source>
        <dbReference type="EMBL" id="WCL54798.1"/>
    </source>
</evidence>
<dbReference type="AlphaFoldDB" id="A0AAE9XVP7"/>
<evidence type="ECO:0000313" key="2">
    <source>
        <dbReference type="Proteomes" id="UP001217500"/>
    </source>
</evidence>
<sequence length="74" mass="8308">MAHQGLSTDDFINWAVRGNRNAIIAVASLMQTNPHLVDLSANTPLMLRLVQWVFANQMAEQARQRQPQRIPAAI</sequence>
<dbReference type="Proteomes" id="UP001217500">
    <property type="component" value="Chromosome"/>
</dbReference>
<proteinExistence type="predicted"/>
<accession>A0AAE9XVP7</accession>
<dbReference type="EMBL" id="CP116805">
    <property type="protein sequence ID" value="WCL54798.1"/>
    <property type="molecule type" value="Genomic_DNA"/>
</dbReference>
<name>A0AAE9XVP7_9PROT</name>
<organism evidence="1 2">
    <name type="scientific">Gimibacter soli</name>
    <dbReference type="NCBI Taxonomy" id="3024400"/>
    <lineage>
        <taxon>Bacteria</taxon>
        <taxon>Pseudomonadati</taxon>
        <taxon>Pseudomonadota</taxon>
        <taxon>Alphaproteobacteria</taxon>
        <taxon>Kordiimonadales</taxon>
        <taxon>Temperatibacteraceae</taxon>
        <taxon>Gimibacter</taxon>
    </lineage>
</organism>
<gene>
    <name evidence="1" type="ORF">PH603_03375</name>
</gene>
<reference evidence="1" key="1">
    <citation type="submission" date="2023-01" db="EMBL/GenBank/DDBJ databases">
        <title>The genome sequence of Kordiimonadaceae bacterium 6D33.</title>
        <authorList>
            <person name="Liu Y."/>
        </authorList>
    </citation>
    <scope>NUCLEOTIDE SEQUENCE</scope>
    <source>
        <strain evidence="1">6D33</strain>
    </source>
</reference>
<keyword evidence="2" id="KW-1185">Reference proteome</keyword>
<dbReference type="KEGG" id="gso:PH603_03375"/>
<protein>
    <submittedName>
        <fullName evidence="1">Uncharacterized protein</fullName>
    </submittedName>
</protein>